<feature type="transmembrane region" description="Helical" evidence="1">
    <location>
        <begin position="29"/>
        <end position="47"/>
    </location>
</feature>
<comment type="caution">
    <text evidence="2">The sequence shown here is derived from an EMBL/GenBank/DDBJ whole genome shotgun (WGS) entry which is preliminary data.</text>
</comment>
<feature type="transmembrane region" description="Helical" evidence="1">
    <location>
        <begin position="95"/>
        <end position="113"/>
    </location>
</feature>
<protein>
    <recommendedName>
        <fullName evidence="4">Membrane-associated sensor domain-containing protein</fullName>
    </recommendedName>
</protein>
<evidence type="ECO:0008006" key="4">
    <source>
        <dbReference type="Google" id="ProtNLM"/>
    </source>
</evidence>
<dbReference type="OrthoDB" id="1443753at2"/>
<evidence type="ECO:0000313" key="2">
    <source>
        <dbReference type="EMBL" id="TNJ43106.1"/>
    </source>
</evidence>
<dbReference type="RefSeq" id="WP_139698023.1">
    <property type="nucleotide sequence ID" value="NZ_CP074074.1"/>
</dbReference>
<dbReference type="EMBL" id="VDCS01000011">
    <property type="protein sequence ID" value="TNJ43106.1"/>
    <property type="molecule type" value="Genomic_DNA"/>
</dbReference>
<keyword evidence="3" id="KW-1185">Reference proteome</keyword>
<name>A0A5C4SJG5_9FLAO</name>
<keyword evidence="1" id="KW-0472">Membrane</keyword>
<proteinExistence type="predicted"/>
<evidence type="ECO:0000256" key="1">
    <source>
        <dbReference type="SAM" id="Phobius"/>
    </source>
</evidence>
<accession>A0A5C4SJG5</accession>
<reference evidence="2 3" key="1">
    <citation type="submission" date="2019-05" db="EMBL/GenBank/DDBJ databases">
        <title>Tamlana fucoidanivorans sp. nov., isolated from the surface of algae collected from Fujian province in China.</title>
        <authorList>
            <person name="Li J."/>
        </authorList>
    </citation>
    <scope>NUCLEOTIDE SEQUENCE [LARGE SCALE GENOMIC DNA]</scope>
    <source>
        <strain evidence="2 3">CW2-9</strain>
    </source>
</reference>
<keyword evidence="1" id="KW-1133">Transmembrane helix</keyword>
<feature type="transmembrane region" description="Helical" evidence="1">
    <location>
        <begin position="54"/>
        <end position="75"/>
    </location>
</feature>
<feature type="transmembrane region" description="Helical" evidence="1">
    <location>
        <begin position="214"/>
        <end position="231"/>
    </location>
</feature>
<feature type="transmembrane region" description="Helical" evidence="1">
    <location>
        <begin position="161"/>
        <end position="180"/>
    </location>
</feature>
<dbReference type="Proteomes" id="UP000308713">
    <property type="component" value="Unassembled WGS sequence"/>
</dbReference>
<feature type="transmembrane region" description="Helical" evidence="1">
    <location>
        <begin position="7"/>
        <end position="23"/>
    </location>
</feature>
<sequence>MQKSKIIGGIVFIVYLVFMILEFSEHYSFAFLLDSLMVPLIGVAYFYSKTPKNIFFLLFLLFYTLSDIIGVVTHVLTYYNLSEPESLVFYKYDYYIGNTLYIFSYVFLLIRVASKISFFHVLRHLKVHVIVLIGLSVYLVYVLQNIINKDLEYEYEYSVELVYNIIVLLLLSAALLNYFYRENKRSLFMFLGTLCIVFAEVLDVAYIYIDQKSILNVTAASLTLAAFYFYCKQTKFRDVIYRKEEEKYMMVE</sequence>
<feature type="transmembrane region" description="Helical" evidence="1">
    <location>
        <begin position="187"/>
        <end position="208"/>
    </location>
</feature>
<keyword evidence="1" id="KW-0812">Transmembrane</keyword>
<gene>
    <name evidence="2" type="ORF">FGF67_12145</name>
</gene>
<organism evidence="2 3">
    <name type="scientific">Allotamlana fucoidanivorans</name>
    <dbReference type="NCBI Taxonomy" id="2583814"/>
    <lineage>
        <taxon>Bacteria</taxon>
        <taxon>Pseudomonadati</taxon>
        <taxon>Bacteroidota</taxon>
        <taxon>Flavobacteriia</taxon>
        <taxon>Flavobacteriales</taxon>
        <taxon>Flavobacteriaceae</taxon>
        <taxon>Allotamlana</taxon>
    </lineage>
</organism>
<feature type="transmembrane region" description="Helical" evidence="1">
    <location>
        <begin position="125"/>
        <end position="141"/>
    </location>
</feature>
<evidence type="ECO:0000313" key="3">
    <source>
        <dbReference type="Proteomes" id="UP000308713"/>
    </source>
</evidence>
<dbReference type="AlphaFoldDB" id="A0A5C4SJG5"/>